<accession>A0A317EQP3</accession>
<protein>
    <recommendedName>
        <fullName evidence="4">phosphoglycolate phosphatase</fullName>
        <ecNumber evidence="4">3.1.3.18</ecNumber>
    </recommendedName>
</protein>
<dbReference type="SFLD" id="SFLDG01129">
    <property type="entry name" value="C1.5:_HAD__Beta-PGM__Phosphata"/>
    <property type="match status" value="1"/>
</dbReference>
<comment type="catalytic activity">
    <reaction evidence="1">
        <text>2-phosphoglycolate + H2O = glycolate + phosphate</text>
        <dbReference type="Rhea" id="RHEA:14369"/>
        <dbReference type="ChEBI" id="CHEBI:15377"/>
        <dbReference type="ChEBI" id="CHEBI:29805"/>
        <dbReference type="ChEBI" id="CHEBI:43474"/>
        <dbReference type="ChEBI" id="CHEBI:58033"/>
        <dbReference type="EC" id="3.1.3.18"/>
    </reaction>
</comment>
<proteinExistence type="inferred from homology"/>
<dbReference type="EMBL" id="QGNZ01000001">
    <property type="protein sequence ID" value="PWS29210.1"/>
    <property type="molecule type" value="Genomic_DNA"/>
</dbReference>
<gene>
    <name evidence="5" type="ORF">DHW03_05145</name>
</gene>
<evidence type="ECO:0000256" key="1">
    <source>
        <dbReference type="ARBA" id="ARBA00000830"/>
    </source>
</evidence>
<dbReference type="OrthoDB" id="9807630at2"/>
<dbReference type="SFLD" id="SFLDS00003">
    <property type="entry name" value="Haloacid_Dehalogenase"/>
    <property type="match status" value="1"/>
</dbReference>
<name>A0A317EQP3_9SPHI</name>
<sequence length="229" mass="27037">MMTENSIDWRKIKLVIFDVDGTLYDQSKLRWRMLFALLGYYFFRPWRYKDFLILHHFRAEREKKAGFFGDNLNQLQYEWCKEQVNLPLSRIKKVVDKWIFDYPNQYLASCKYPDLDFFFQSLRNQHIRIAVYSDYDAELKLKAMNLNVDLSVASTDQSVNAMKPLPNGLIKILTKFSIEDKNSCLFIGDRVELDGECAKRAGVPYLIITKQQAKINLYKSLSNNLLNES</sequence>
<dbReference type="GO" id="GO:0008967">
    <property type="term" value="F:phosphoglycolate phosphatase activity"/>
    <property type="evidence" value="ECO:0007669"/>
    <property type="project" value="UniProtKB-EC"/>
</dbReference>
<dbReference type="NCBIfam" id="TIGR01549">
    <property type="entry name" value="HAD-SF-IA-v1"/>
    <property type="match status" value="1"/>
</dbReference>
<dbReference type="EC" id="3.1.3.18" evidence="4"/>
<dbReference type="PANTHER" id="PTHR43434:SF1">
    <property type="entry name" value="PHOSPHOGLYCOLATE PHOSPHATASE"/>
    <property type="match status" value="1"/>
</dbReference>
<organism evidence="5 6">
    <name type="scientific">Pedobacter yonginense</name>
    <dbReference type="NCBI Taxonomy" id="651869"/>
    <lineage>
        <taxon>Bacteria</taxon>
        <taxon>Pseudomonadati</taxon>
        <taxon>Bacteroidota</taxon>
        <taxon>Sphingobacteriia</taxon>
        <taxon>Sphingobacteriales</taxon>
        <taxon>Sphingobacteriaceae</taxon>
        <taxon>Pedobacter</taxon>
    </lineage>
</organism>
<evidence type="ECO:0000256" key="4">
    <source>
        <dbReference type="ARBA" id="ARBA00013078"/>
    </source>
</evidence>
<dbReference type="InterPro" id="IPR006439">
    <property type="entry name" value="HAD-SF_hydro_IA"/>
</dbReference>
<dbReference type="Gene3D" id="1.10.150.520">
    <property type="match status" value="1"/>
</dbReference>
<dbReference type="PANTHER" id="PTHR43434">
    <property type="entry name" value="PHOSPHOGLYCOLATE PHOSPHATASE"/>
    <property type="match status" value="1"/>
</dbReference>
<comment type="caution">
    <text evidence="5">The sequence shown here is derived from an EMBL/GenBank/DDBJ whole genome shotgun (WGS) entry which is preliminary data.</text>
</comment>
<dbReference type="GO" id="GO:0006281">
    <property type="term" value="P:DNA repair"/>
    <property type="evidence" value="ECO:0007669"/>
    <property type="project" value="TreeGrafter"/>
</dbReference>
<evidence type="ECO:0000313" key="5">
    <source>
        <dbReference type="EMBL" id="PWS29210.1"/>
    </source>
</evidence>
<dbReference type="InterPro" id="IPR036412">
    <property type="entry name" value="HAD-like_sf"/>
</dbReference>
<evidence type="ECO:0000256" key="2">
    <source>
        <dbReference type="ARBA" id="ARBA00004818"/>
    </source>
</evidence>
<comment type="pathway">
    <text evidence="2">Organic acid metabolism; glycolate biosynthesis; glycolate from 2-phosphoglycolate: step 1/1.</text>
</comment>
<dbReference type="InterPro" id="IPR023214">
    <property type="entry name" value="HAD_sf"/>
</dbReference>
<dbReference type="Proteomes" id="UP000245379">
    <property type="component" value="Unassembled WGS sequence"/>
</dbReference>
<dbReference type="Pfam" id="PF00702">
    <property type="entry name" value="Hydrolase"/>
    <property type="match status" value="1"/>
</dbReference>
<evidence type="ECO:0000313" key="6">
    <source>
        <dbReference type="Proteomes" id="UP000245379"/>
    </source>
</evidence>
<dbReference type="AlphaFoldDB" id="A0A317EQP3"/>
<keyword evidence="6" id="KW-1185">Reference proteome</keyword>
<comment type="similarity">
    <text evidence="3">Belongs to the HAD-like hydrolase superfamily. CbbY/CbbZ/Gph/YieH family.</text>
</comment>
<dbReference type="InterPro" id="IPR050155">
    <property type="entry name" value="HAD-like_hydrolase_sf"/>
</dbReference>
<dbReference type="SUPFAM" id="SSF56784">
    <property type="entry name" value="HAD-like"/>
    <property type="match status" value="1"/>
</dbReference>
<evidence type="ECO:0000256" key="3">
    <source>
        <dbReference type="ARBA" id="ARBA00006171"/>
    </source>
</evidence>
<dbReference type="RefSeq" id="WP_109924639.1">
    <property type="nucleotide sequence ID" value="NZ_QGNZ01000001.1"/>
</dbReference>
<reference evidence="5 6" key="1">
    <citation type="submission" date="2018-05" db="EMBL/GenBank/DDBJ databases">
        <title>Pedobacter paludis sp. nov., isolated from wetland soil.</title>
        <authorList>
            <person name="Zhang Y."/>
            <person name="Wang G."/>
        </authorList>
    </citation>
    <scope>NUCLEOTIDE SEQUENCE [LARGE SCALE GENOMIC DNA]</scope>
    <source>
        <strain evidence="5 6">KCTC22721</strain>
    </source>
</reference>
<dbReference type="Gene3D" id="3.40.50.1000">
    <property type="entry name" value="HAD superfamily/HAD-like"/>
    <property type="match status" value="1"/>
</dbReference>